<dbReference type="RefSeq" id="WP_257596246.1">
    <property type="nucleotide sequence ID" value="NZ_JANKHH010000005.1"/>
</dbReference>
<dbReference type="PROSITE" id="PS51186">
    <property type="entry name" value="GNAT"/>
    <property type="match status" value="1"/>
</dbReference>
<evidence type="ECO:0000313" key="2">
    <source>
        <dbReference type="EMBL" id="MCR2834439.1"/>
    </source>
</evidence>
<name>A0ABT1XS07_9SPHN</name>
<sequence>MTDAFHLETERLILRDWREQDAEDFHRLHCDPKVMATLGPVREMGYTTGLIADLQQRSRRNGGFTYWAVERREDRRVIGFCGLDRGHEEPIVGALEIGWRLASDCWRQGYALEAARASLAWAQQNFPSEPVVAITAEINERSRALMEKLGMRYRPDMDFDHPSVAAGSPLKRHVVYEVHHG</sequence>
<proteinExistence type="predicted"/>
<feature type="domain" description="N-acetyltransferase" evidence="1">
    <location>
        <begin position="12"/>
        <end position="171"/>
    </location>
</feature>
<dbReference type="InterPro" id="IPR016181">
    <property type="entry name" value="Acyl_CoA_acyltransferase"/>
</dbReference>
<accession>A0ABT1XS07</accession>
<comment type="caution">
    <text evidence="2">The sequence shown here is derived from an EMBL/GenBank/DDBJ whole genome shotgun (WGS) entry which is preliminary data.</text>
</comment>
<dbReference type="Pfam" id="PF13302">
    <property type="entry name" value="Acetyltransf_3"/>
    <property type="match status" value="1"/>
</dbReference>
<evidence type="ECO:0000313" key="3">
    <source>
        <dbReference type="Proteomes" id="UP001206067"/>
    </source>
</evidence>
<reference evidence="2 3" key="1">
    <citation type="submission" date="2022-08" db="EMBL/GenBank/DDBJ databases">
        <title>Polyphasic taxonomy analysis of Qipengyuania sp.RS5-5.</title>
        <authorList>
            <person name="Xamxidin M."/>
            <person name="Wu M."/>
        </authorList>
    </citation>
    <scope>NUCLEOTIDE SEQUENCE [LARGE SCALE GENOMIC DNA]</scope>
    <source>
        <strain evidence="2 3">RS5-5</strain>
    </source>
</reference>
<dbReference type="PANTHER" id="PTHR43792:SF1">
    <property type="entry name" value="N-ACETYLTRANSFERASE DOMAIN-CONTAINING PROTEIN"/>
    <property type="match status" value="1"/>
</dbReference>
<dbReference type="PANTHER" id="PTHR43792">
    <property type="entry name" value="GNAT FAMILY, PUTATIVE (AFU_ORTHOLOGUE AFUA_3G00765)-RELATED-RELATED"/>
    <property type="match status" value="1"/>
</dbReference>
<keyword evidence="3" id="KW-1185">Reference proteome</keyword>
<dbReference type="InterPro" id="IPR000182">
    <property type="entry name" value="GNAT_dom"/>
</dbReference>
<protein>
    <submittedName>
        <fullName evidence="2">GNAT family N-acetyltransferase</fullName>
    </submittedName>
</protein>
<dbReference type="SUPFAM" id="SSF55729">
    <property type="entry name" value="Acyl-CoA N-acyltransferases (Nat)"/>
    <property type="match status" value="1"/>
</dbReference>
<dbReference type="Gene3D" id="3.40.630.30">
    <property type="match status" value="1"/>
</dbReference>
<dbReference type="InterPro" id="IPR051531">
    <property type="entry name" value="N-acetyltransferase"/>
</dbReference>
<gene>
    <name evidence="2" type="ORF">NSO95_10820</name>
</gene>
<evidence type="ECO:0000259" key="1">
    <source>
        <dbReference type="PROSITE" id="PS51186"/>
    </source>
</evidence>
<dbReference type="Proteomes" id="UP001206067">
    <property type="component" value="Unassembled WGS sequence"/>
</dbReference>
<organism evidence="2 3">
    <name type="scientific">Parerythrobacter lacustris</name>
    <dbReference type="NCBI Taxonomy" id="2969984"/>
    <lineage>
        <taxon>Bacteria</taxon>
        <taxon>Pseudomonadati</taxon>
        <taxon>Pseudomonadota</taxon>
        <taxon>Alphaproteobacteria</taxon>
        <taxon>Sphingomonadales</taxon>
        <taxon>Erythrobacteraceae</taxon>
        <taxon>Parerythrobacter</taxon>
    </lineage>
</organism>
<dbReference type="EMBL" id="JANKHH010000005">
    <property type="protein sequence ID" value="MCR2834439.1"/>
    <property type="molecule type" value="Genomic_DNA"/>
</dbReference>